<comment type="caution">
    <text evidence="2">The sequence shown here is derived from an EMBL/GenBank/DDBJ whole genome shotgun (WGS) entry which is preliminary data.</text>
</comment>
<dbReference type="InterPro" id="IPR036890">
    <property type="entry name" value="HATPase_C_sf"/>
</dbReference>
<proteinExistence type="predicted"/>
<feature type="domain" description="Histidine kinase/HSP90-like ATPase" evidence="1">
    <location>
        <begin position="34"/>
        <end position="90"/>
    </location>
</feature>
<gene>
    <name evidence="2" type="ORF">DSM106972_013670</name>
</gene>
<dbReference type="InterPro" id="IPR003594">
    <property type="entry name" value="HATPase_dom"/>
</dbReference>
<evidence type="ECO:0000259" key="1">
    <source>
        <dbReference type="Pfam" id="PF02518"/>
    </source>
</evidence>
<reference evidence="2" key="2">
    <citation type="journal article" date="2019" name="Genome Biol. Evol.">
        <title>Day and night: Metabolic profiles and evolutionary relationships of six axenic non-marine cyanobacteria.</title>
        <authorList>
            <person name="Will S.E."/>
            <person name="Henke P."/>
            <person name="Boedeker C."/>
            <person name="Huang S."/>
            <person name="Brinkmann H."/>
            <person name="Rohde M."/>
            <person name="Jarek M."/>
            <person name="Friedl T."/>
            <person name="Seufert S."/>
            <person name="Schumacher M."/>
            <person name="Overmann J."/>
            <person name="Neumann-Schaal M."/>
            <person name="Petersen J."/>
        </authorList>
    </citation>
    <scope>NUCLEOTIDE SEQUENCE [LARGE SCALE GENOMIC DNA]</scope>
    <source>
        <strain evidence="2">PCC 7102</strain>
    </source>
</reference>
<dbReference type="EMBL" id="RSCL01000003">
    <property type="protein sequence ID" value="RUT08199.1"/>
    <property type="molecule type" value="Genomic_DNA"/>
</dbReference>
<accession>A0A3S1J5J4</accession>
<evidence type="ECO:0000313" key="2">
    <source>
        <dbReference type="EMBL" id="RUT08199.1"/>
    </source>
</evidence>
<dbReference type="Proteomes" id="UP000271624">
    <property type="component" value="Unassembled WGS sequence"/>
</dbReference>
<dbReference type="PANTHER" id="PTHR43065">
    <property type="entry name" value="SENSOR HISTIDINE KINASE"/>
    <property type="match status" value="1"/>
</dbReference>
<keyword evidence="3" id="KW-1185">Reference proteome</keyword>
<name>A0A3S1J5J4_9CYAN</name>
<protein>
    <recommendedName>
        <fullName evidence="1">Histidine kinase/HSP90-like ATPase domain-containing protein</fullName>
    </recommendedName>
</protein>
<evidence type="ECO:0000313" key="3">
    <source>
        <dbReference type="Proteomes" id="UP000271624"/>
    </source>
</evidence>
<sequence length="90" mass="10166">MILKHWLRAKQNRPKITVIKEYGNLPLVECYAGQLNQVFMNLIANAIDAVEEEIKNINLQSFTPCIRIRTELSTSNQLIITIADNGTGIP</sequence>
<dbReference type="PANTHER" id="PTHR43065:SF48">
    <property type="entry name" value="HISTIDINE KINASE"/>
    <property type="match status" value="1"/>
</dbReference>
<dbReference type="AlphaFoldDB" id="A0A3S1J5J4"/>
<dbReference type="Gene3D" id="3.30.565.10">
    <property type="entry name" value="Histidine kinase-like ATPase, C-terminal domain"/>
    <property type="match status" value="1"/>
</dbReference>
<organism evidence="2 3">
    <name type="scientific">Dulcicalothrix desertica PCC 7102</name>
    <dbReference type="NCBI Taxonomy" id="232991"/>
    <lineage>
        <taxon>Bacteria</taxon>
        <taxon>Bacillati</taxon>
        <taxon>Cyanobacteriota</taxon>
        <taxon>Cyanophyceae</taxon>
        <taxon>Nostocales</taxon>
        <taxon>Calotrichaceae</taxon>
        <taxon>Dulcicalothrix</taxon>
    </lineage>
</organism>
<dbReference type="SUPFAM" id="SSF55874">
    <property type="entry name" value="ATPase domain of HSP90 chaperone/DNA topoisomerase II/histidine kinase"/>
    <property type="match status" value="1"/>
</dbReference>
<dbReference type="Pfam" id="PF02518">
    <property type="entry name" value="HATPase_c"/>
    <property type="match status" value="1"/>
</dbReference>
<reference evidence="2" key="1">
    <citation type="submission" date="2018-12" db="EMBL/GenBank/DDBJ databases">
        <authorList>
            <person name="Will S."/>
            <person name="Neumann-Schaal M."/>
            <person name="Henke P."/>
        </authorList>
    </citation>
    <scope>NUCLEOTIDE SEQUENCE</scope>
    <source>
        <strain evidence="2">PCC 7102</strain>
    </source>
</reference>